<dbReference type="GO" id="GO:0005634">
    <property type="term" value="C:nucleus"/>
    <property type="evidence" value="ECO:0007669"/>
    <property type="project" value="TreeGrafter"/>
</dbReference>
<protein>
    <submittedName>
        <fullName evidence="3">AGAP010055-PA-like protein</fullName>
    </submittedName>
    <submittedName>
        <fullName evidence="4">Codanin-1_C domain-containing protein</fullName>
    </submittedName>
</protein>
<dbReference type="VEuPathDB" id="VectorBase:ASIS009357"/>
<dbReference type="GO" id="GO:0006325">
    <property type="term" value="P:chromatin organization"/>
    <property type="evidence" value="ECO:0007669"/>
    <property type="project" value="TreeGrafter"/>
</dbReference>
<dbReference type="STRING" id="74873.A0A084W3Y5"/>
<name>A0A084W3Y5_ANOSI</name>
<feature type="compositionally biased region" description="Basic and acidic residues" evidence="1">
    <location>
        <begin position="1217"/>
        <end position="1226"/>
    </location>
</feature>
<evidence type="ECO:0000313" key="4">
    <source>
        <dbReference type="EnsemblMetazoa" id="ASIC012857-PA"/>
    </source>
</evidence>
<evidence type="ECO:0000313" key="3">
    <source>
        <dbReference type="EMBL" id="KFB44929.1"/>
    </source>
</evidence>
<reference evidence="4" key="2">
    <citation type="submission" date="2020-05" db="UniProtKB">
        <authorList>
            <consortium name="EnsemblMetazoa"/>
        </authorList>
    </citation>
    <scope>IDENTIFICATION</scope>
</reference>
<feature type="compositionally biased region" description="Polar residues" evidence="1">
    <location>
        <begin position="174"/>
        <end position="191"/>
    </location>
</feature>
<feature type="compositionally biased region" description="Polar residues" evidence="1">
    <location>
        <begin position="203"/>
        <end position="227"/>
    </location>
</feature>
<dbReference type="Pfam" id="PF15296">
    <property type="entry name" value="Codanin-1_C"/>
    <property type="match status" value="1"/>
</dbReference>
<dbReference type="InterPro" id="IPR028171">
    <property type="entry name" value="Codanin-1_C"/>
</dbReference>
<feature type="compositionally biased region" description="Polar residues" evidence="1">
    <location>
        <begin position="339"/>
        <end position="352"/>
    </location>
</feature>
<feature type="compositionally biased region" description="Polar residues" evidence="1">
    <location>
        <begin position="146"/>
        <end position="159"/>
    </location>
</feature>
<dbReference type="EMBL" id="ATLV01020224">
    <property type="status" value="NOT_ANNOTATED_CDS"/>
    <property type="molecule type" value="Genomic_DNA"/>
</dbReference>
<feature type="domain" description="Codanin-1 C-terminal" evidence="2">
    <location>
        <begin position="970"/>
        <end position="1110"/>
    </location>
</feature>
<dbReference type="EMBL" id="KE525296">
    <property type="protein sequence ID" value="KFB44929.1"/>
    <property type="molecule type" value="Genomic_DNA"/>
</dbReference>
<feature type="region of interest" description="Disordered" evidence="1">
    <location>
        <begin position="1340"/>
        <end position="1361"/>
    </location>
</feature>
<evidence type="ECO:0000313" key="5">
    <source>
        <dbReference type="Proteomes" id="UP000030765"/>
    </source>
</evidence>
<dbReference type="EMBL" id="ATLV01020226">
    <property type="status" value="NOT_ANNOTATED_CDS"/>
    <property type="molecule type" value="Genomic_DNA"/>
</dbReference>
<proteinExistence type="predicted"/>
<accession>A0A084W3Y5</accession>
<dbReference type="PANTHER" id="PTHR28678:SF1">
    <property type="entry name" value="CODANIN-1"/>
    <property type="match status" value="1"/>
</dbReference>
<feature type="region of interest" description="Disordered" evidence="1">
    <location>
        <begin position="1026"/>
        <end position="1056"/>
    </location>
</feature>
<evidence type="ECO:0000256" key="1">
    <source>
        <dbReference type="SAM" id="MobiDB-lite"/>
    </source>
</evidence>
<gene>
    <name evidence="3" type="ORF">ZHAS_00012857</name>
</gene>
<dbReference type="Proteomes" id="UP000030765">
    <property type="component" value="Unassembled WGS sequence"/>
</dbReference>
<feature type="region of interest" description="Disordered" evidence="1">
    <location>
        <begin position="80"/>
        <end position="108"/>
    </location>
</feature>
<dbReference type="EnsemblMetazoa" id="ASIC012857-RA">
    <property type="protein sequence ID" value="ASIC012857-PA"/>
    <property type="gene ID" value="ASIC012857"/>
</dbReference>
<dbReference type="EMBL" id="ATLV01020227">
    <property type="status" value="NOT_ANNOTATED_CDS"/>
    <property type="molecule type" value="Genomic_DNA"/>
</dbReference>
<feature type="region of interest" description="Disordered" evidence="1">
    <location>
        <begin position="1209"/>
        <end position="1232"/>
    </location>
</feature>
<sequence>MACQHISSRPLPRSIHLTYPCFSPWPNYRLPFPFVRSSLSRYAPPTKCDTPRKVLTAFEGESMGSLRKSSIIDGSGYAASGVSHTSTPVAEGRALGEPDTAGSPGGGHLIARKLFEQHGGGGLSNAGEEERQWVGTPKRCPLAQGTLANGCSTPRSSLQRVPGIYSTPPPPTGSDVSRGSSLMMSNTSTPIHSGGRGKPTAQYGASRNGSLEVSQPSPGAANGSQRCESFRSAAEASGVSDVGGGGGGGRRSKTGSPCLGDFIVTHSMKSQKGHRRSPLAGANHSVEQGGQVLASPSTHSHNSSLFQEQDFPQLSMASVTSTPKKVPIEEDQKRRVSILQRSEPSETTSTGKKVTRGRRIAPTTVSRTVSARHDFTSSSLKSENNLVAIASTEQEPTVEDPRGMLRRLKDEIRTDFEAEQAQQLRVVRAKQSLHSSFGQLEAISPLVETPATDRPIGVNESLDVCSRNLLVIEFAKVTHKATIDRLVAVFALLMDLNLVPNVLNELAYLINLVSTERFAPLEPEPTSADISADLSGVLRNPHNCVYFAAEVLYRQRMLLALLDSTSLRVVVENEQLAALQSKLNGFLGEALAQKVKLETAALQQAANSSDLVANSSITNVFYQQENDTKDHFPSVKEFGAFNKQRDSFYNILRIWESEHLSPSWEFEAKLGPKVRAMLDILQHPINMAHLAKLFSAQLIISFNFDNSASELQMVLPSIDLTKLSKLRQRLVAPSIFSTQYLFPGSQTFFRDFIVASEKHPMFIEQLKAVLIHELLQMNGSSYDIFSIADATNKNRIEYVVRPETIATMRVLAKFVGFIIARPFQYEGCRSTIVENRQIELRNTLLPLFDVKPILLRSVVDRKLVITVPWLVQYLSMLDVVTLRLRYYEELFHMLRDIYQATAMCGSSANRLLFIIPTSKFIVRSCLDWLFDQSNVPEEYFNSSESCEEPPVHVEQLAMERDPKIPEIVFNPLLEAILSAACPFLADFRVSVMPSKVEKAVSRTGRYRHITTRYSGVVTPQAAKVSEALPTPPETSTANLSSKSFGQSGHNHSKSGPANVQQRLIEAFLQSQSHSVRRTVEFIVERTTSAVIKDFQMMHLLPKKKAVTAEIAAVPTGNVHFVRQQIYNICSEAFAAVNGTWEGDVPKMLSKRISDSLDALLPAETIASVRTMCKNIALDKSLQKTNEWRQSYMADLELFCRSSVQSEADSIMSSRAQQNRDHQHQPSEKAASGAAGNEIGLSISADSTIVPSVLYGKLQLLVNYASCKPALLTLDELARLFAETRAFLDEPGLTMTTAMNRMLAYMLLQLFILLVKSRCDLSVPELLQAAITVWKHPKMTKHCSPPQSEPEETPTLPVSPTHERSFGYPAQIEQFRRKQKQQDADYIFSHLVSNRIIRMLEENTDPSANYNSYAEFITGLLDAELITISLLNEQFVTIFNEEWPKPTLDRVSAVINRVLHKKGHSKKPGHNVDDSQSEMFMELLSDLARDITEF</sequence>
<evidence type="ECO:0000259" key="2">
    <source>
        <dbReference type="Pfam" id="PF15296"/>
    </source>
</evidence>
<reference evidence="3 5" key="1">
    <citation type="journal article" date="2014" name="BMC Genomics">
        <title>Genome sequence of Anopheles sinensis provides insight into genetics basis of mosquito competence for malaria parasites.</title>
        <authorList>
            <person name="Zhou D."/>
            <person name="Zhang D."/>
            <person name="Ding G."/>
            <person name="Shi L."/>
            <person name="Hou Q."/>
            <person name="Ye Y."/>
            <person name="Xu Y."/>
            <person name="Zhou H."/>
            <person name="Xiong C."/>
            <person name="Li S."/>
            <person name="Yu J."/>
            <person name="Hong S."/>
            <person name="Yu X."/>
            <person name="Zou P."/>
            <person name="Chen C."/>
            <person name="Chang X."/>
            <person name="Wang W."/>
            <person name="Lv Y."/>
            <person name="Sun Y."/>
            <person name="Ma L."/>
            <person name="Shen B."/>
            <person name="Zhu C."/>
        </authorList>
    </citation>
    <scope>NUCLEOTIDE SEQUENCE [LARGE SCALE GENOMIC DNA]</scope>
</reference>
<dbReference type="PANTHER" id="PTHR28678">
    <property type="entry name" value="CODANIN-1"/>
    <property type="match status" value="1"/>
</dbReference>
<feature type="compositionally biased region" description="Polar residues" evidence="1">
    <location>
        <begin position="1033"/>
        <end position="1056"/>
    </location>
</feature>
<dbReference type="VEuPathDB" id="VectorBase:ASIC012857"/>
<dbReference type="VEuPathDB" id="VectorBase:ASIS022877"/>
<dbReference type="OrthoDB" id="20982at2759"/>
<keyword evidence="5" id="KW-1185">Reference proteome</keyword>
<feature type="region of interest" description="Disordered" evidence="1">
    <location>
        <begin position="145"/>
        <end position="261"/>
    </location>
</feature>
<dbReference type="OMA" id="FIIARPF"/>
<dbReference type="EMBL" id="ATLV01020225">
    <property type="status" value="NOT_ANNOTATED_CDS"/>
    <property type="molecule type" value="Genomic_DNA"/>
</dbReference>
<feature type="region of interest" description="Disordered" evidence="1">
    <location>
        <begin position="319"/>
        <end position="363"/>
    </location>
</feature>
<dbReference type="InterPro" id="IPR040031">
    <property type="entry name" value="Codanin-1"/>
</dbReference>
<dbReference type="EMBL" id="ATLV01020228">
    <property type="status" value="NOT_ANNOTATED_CDS"/>
    <property type="molecule type" value="Genomic_DNA"/>
</dbReference>
<organism evidence="3">
    <name type="scientific">Anopheles sinensis</name>
    <name type="common">Mosquito</name>
    <dbReference type="NCBI Taxonomy" id="74873"/>
    <lineage>
        <taxon>Eukaryota</taxon>
        <taxon>Metazoa</taxon>
        <taxon>Ecdysozoa</taxon>
        <taxon>Arthropoda</taxon>
        <taxon>Hexapoda</taxon>
        <taxon>Insecta</taxon>
        <taxon>Pterygota</taxon>
        <taxon>Neoptera</taxon>
        <taxon>Endopterygota</taxon>
        <taxon>Diptera</taxon>
        <taxon>Nematocera</taxon>
        <taxon>Culicoidea</taxon>
        <taxon>Culicidae</taxon>
        <taxon>Anophelinae</taxon>
        <taxon>Anopheles</taxon>
    </lineage>
</organism>